<feature type="domain" description="PB1-like" evidence="1">
    <location>
        <begin position="5"/>
        <end position="79"/>
    </location>
</feature>
<reference evidence="2" key="2">
    <citation type="submission" date="2021-03" db="UniProtKB">
        <authorList>
            <consortium name="EnsemblPlants"/>
        </authorList>
    </citation>
    <scope>IDENTIFICATION</scope>
</reference>
<evidence type="ECO:0000313" key="3">
    <source>
        <dbReference type="Proteomes" id="UP000596660"/>
    </source>
</evidence>
<reference evidence="2" key="1">
    <citation type="journal article" date="2017" name="Nature">
        <title>The genome of Chenopodium quinoa.</title>
        <authorList>
            <person name="Jarvis D.E."/>
            <person name="Ho Y.S."/>
            <person name="Lightfoot D.J."/>
            <person name="Schmoeckel S.M."/>
            <person name="Li B."/>
            <person name="Borm T.J.A."/>
            <person name="Ohyanagi H."/>
            <person name="Mineta K."/>
            <person name="Michell C.T."/>
            <person name="Saber N."/>
            <person name="Kharbatia N.M."/>
            <person name="Rupper R.R."/>
            <person name="Sharp A.R."/>
            <person name="Dally N."/>
            <person name="Boughton B.A."/>
            <person name="Woo Y.H."/>
            <person name="Gao G."/>
            <person name="Schijlen E.G.W.M."/>
            <person name="Guo X."/>
            <person name="Momin A.A."/>
            <person name="Negrao S."/>
            <person name="Al-Babili S."/>
            <person name="Gehring C."/>
            <person name="Roessner U."/>
            <person name="Jung C."/>
            <person name="Murphy K."/>
            <person name="Arold S.T."/>
            <person name="Gojobori T."/>
            <person name="van der Linden C.G."/>
            <person name="van Loo E.N."/>
            <person name="Jellen E.N."/>
            <person name="Maughan P.J."/>
            <person name="Tester M."/>
        </authorList>
    </citation>
    <scope>NUCLEOTIDE SEQUENCE [LARGE SCALE GENOMIC DNA]</scope>
    <source>
        <strain evidence="2">cv. PI 614886</strain>
    </source>
</reference>
<dbReference type="Pfam" id="PF26130">
    <property type="entry name" value="PB1-like"/>
    <property type="match status" value="1"/>
</dbReference>
<evidence type="ECO:0000259" key="1">
    <source>
        <dbReference type="Pfam" id="PF26130"/>
    </source>
</evidence>
<accession>A0A803MPI8</accession>
<keyword evidence="3" id="KW-1185">Reference proteome</keyword>
<organism evidence="2 3">
    <name type="scientific">Chenopodium quinoa</name>
    <name type="common">Quinoa</name>
    <dbReference type="NCBI Taxonomy" id="63459"/>
    <lineage>
        <taxon>Eukaryota</taxon>
        <taxon>Viridiplantae</taxon>
        <taxon>Streptophyta</taxon>
        <taxon>Embryophyta</taxon>
        <taxon>Tracheophyta</taxon>
        <taxon>Spermatophyta</taxon>
        <taxon>Magnoliopsida</taxon>
        <taxon>eudicotyledons</taxon>
        <taxon>Gunneridae</taxon>
        <taxon>Pentapetalae</taxon>
        <taxon>Caryophyllales</taxon>
        <taxon>Chenopodiaceae</taxon>
        <taxon>Chenopodioideae</taxon>
        <taxon>Atripliceae</taxon>
        <taxon>Chenopodium</taxon>
    </lineage>
</organism>
<dbReference type="InterPro" id="IPR058594">
    <property type="entry name" value="PB1-like_dom_pln"/>
</dbReference>
<proteinExistence type="predicted"/>
<dbReference type="Gramene" id="AUR62033189-RA">
    <property type="protein sequence ID" value="AUR62033189-RA:cds"/>
    <property type="gene ID" value="AUR62033189"/>
</dbReference>
<protein>
    <recommendedName>
        <fullName evidence="1">PB1-like domain-containing protein</fullName>
    </recommendedName>
</protein>
<name>A0A803MPI8_CHEQI</name>
<dbReference type="EnsemblPlants" id="AUR62033189-RA">
    <property type="protein sequence ID" value="AUR62033189-RA:cds"/>
    <property type="gene ID" value="AUR62033189"/>
</dbReference>
<dbReference type="Proteomes" id="UP000596660">
    <property type="component" value="Unplaced"/>
</dbReference>
<sequence length="164" mass="18711">MEDIPMSVIVHYGGSWEETPTLVYVGGTTKIFDELPADLYAIYFKKMIDSLGYEDISKLHYCDPLKRVDVGVRFLSYDDATFVEFLSLLYIYRVMDVFVEHEEDSEDELNGRGTFTSLLGRANPVVGSTNQTTEPRKPITVVDEIDYFDEGIDNEDVEVVNARE</sequence>
<dbReference type="AlphaFoldDB" id="A0A803MPI8"/>
<evidence type="ECO:0000313" key="2">
    <source>
        <dbReference type="EnsemblPlants" id="AUR62033189-RA:cds"/>
    </source>
</evidence>